<evidence type="ECO:0000313" key="3">
    <source>
        <dbReference type="EMBL" id="SCE99489.1"/>
    </source>
</evidence>
<proteinExistence type="predicted"/>
<feature type="region of interest" description="Disordered" evidence="1">
    <location>
        <begin position="312"/>
        <end position="375"/>
    </location>
</feature>
<evidence type="ECO:0000256" key="1">
    <source>
        <dbReference type="SAM" id="MobiDB-lite"/>
    </source>
</evidence>
<protein>
    <recommendedName>
        <fullName evidence="2">DUF559 domain-containing protein</fullName>
    </recommendedName>
</protein>
<name>A0A1C4WTJ5_9ACTN</name>
<feature type="domain" description="DUF559" evidence="2">
    <location>
        <begin position="231"/>
        <end position="307"/>
    </location>
</feature>
<accession>A0A1C4WTJ5</accession>
<dbReference type="AlphaFoldDB" id="A0A1C4WTJ5"/>
<dbReference type="Gene3D" id="3.40.960.10">
    <property type="entry name" value="VSR Endonuclease"/>
    <property type="match status" value="1"/>
</dbReference>
<evidence type="ECO:0000259" key="2">
    <source>
        <dbReference type="Pfam" id="PF04480"/>
    </source>
</evidence>
<sequence>MNEVLRDLVRRGGGLVTRAGATQVVPPWTLQHACAAGHLVRVLPEVFVAAGLLVGEVGHIALPALGRLHPALGHRAVCAWAGGRAALSHLSALHVWGLHRQRAGDVLHLSAPVNPAIRTRPGVRVHRRQGFVVGSPQVVRRGDLPVTRLDQTLVDSWPLLPHAGRRAPVIRAVNERLTTAERLWHALAGAPRLPDRPALRTLLTRLDEGCRSPLEIWGHEHVFTGPGMPAFRRQVRVRVGQRTMYLDLLAERERVNIELDGATTHGDPRQREIDLRRDALLATLGILVVRFAHRRLVHEPDEVRRETRAILAARAAPPHPDRSVPPPRTRPADRWLSPLYDTPTRLHRSRPPNGMPAALRRAAVRGGSVRSSPDR</sequence>
<dbReference type="InterPro" id="IPR007569">
    <property type="entry name" value="DUF559"/>
</dbReference>
<evidence type="ECO:0000313" key="4">
    <source>
        <dbReference type="Proteomes" id="UP000199375"/>
    </source>
</evidence>
<dbReference type="Proteomes" id="UP000199375">
    <property type="component" value="Unassembled WGS sequence"/>
</dbReference>
<dbReference type="EMBL" id="FMCW01000018">
    <property type="protein sequence ID" value="SCE99489.1"/>
    <property type="molecule type" value="Genomic_DNA"/>
</dbReference>
<gene>
    <name evidence="3" type="ORF">GA0070558_11853</name>
</gene>
<reference evidence="3 4" key="1">
    <citation type="submission" date="2016-06" db="EMBL/GenBank/DDBJ databases">
        <authorList>
            <person name="Kjaerup R.B."/>
            <person name="Dalgaard T.S."/>
            <person name="Juul-Madsen H.R."/>
        </authorList>
    </citation>
    <scope>NUCLEOTIDE SEQUENCE [LARGE SCALE GENOMIC DNA]</scope>
    <source>
        <strain evidence="3 4">DSM 45626</strain>
    </source>
</reference>
<dbReference type="Pfam" id="PF04480">
    <property type="entry name" value="DUF559"/>
    <property type="match status" value="1"/>
</dbReference>
<organism evidence="3 4">
    <name type="scientific">Micromonospora haikouensis</name>
    <dbReference type="NCBI Taxonomy" id="686309"/>
    <lineage>
        <taxon>Bacteria</taxon>
        <taxon>Bacillati</taxon>
        <taxon>Actinomycetota</taxon>
        <taxon>Actinomycetes</taxon>
        <taxon>Micromonosporales</taxon>
        <taxon>Micromonosporaceae</taxon>
        <taxon>Micromonospora</taxon>
    </lineage>
</organism>
<dbReference type="RefSeq" id="WP_091282330.1">
    <property type="nucleotide sequence ID" value="NZ_FMCW01000018.1"/>
</dbReference>